<keyword evidence="3" id="KW-1185">Reference proteome</keyword>
<keyword evidence="1" id="KW-0812">Transmembrane</keyword>
<evidence type="ECO:0000313" key="3">
    <source>
        <dbReference type="Proteomes" id="UP001470230"/>
    </source>
</evidence>
<feature type="transmembrane region" description="Helical" evidence="1">
    <location>
        <begin position="398"/>
        <end position="418"/>
    </location>
</feature>
<feature type="transmembrane region" description="Helical" evidence="1">
    <location>
        <begin position="345"/>
        <end position="368"/>
    </location>
</feature>
<keyword evidence="1" id="KW-0472">Membrane</keyword>
<dbReference type="EMBL" id="JAPFFF010000009">
    <property type="protein sequence ID" value="KAK8882087.1"/>
    <property type="molecule type" value="Genomic_DNA"/>
</dbReference>
<feature type="transmembrane region" description="Helical" evidence="1">
    <location>
        <begin position="273"/>
        <end position="293"/>
    </location>
</feature>
<organism evidence="2 3">
    <name type="scientific">Tritrichomonas musculus</name>
    <dbReference type="NCBI Taxonomy" id="1915356"/>
    <lineage>
        <taxon>Eukaryota</taxon>
        <taxon>Metamonada</taxon>
        <taxon>Parabasalia</taxon>
        <taxon>Tritrichomonadida</taxon>
        <taxon>Tritrichomonadidae</taxon>
        <taxon>Tritrichomonas</taxon>
    </lineage>
</organism>
<feature type="transmembrane region" description="Helical" evidence="1">
    <location>
        <begin position="480"/>
        <end position="503"/>
    </location>
</feature>
<evidence type="ECO:0000313" key="2">
    <source>
        <dbReference type="EMBL" id="KAK8882087.1"/>
    </source>
</evidence>
<feature type="transmembrane region" description="Helical" evidence="1">
    <location>
        <begin position="186"/>
        <end position="204"/>
    </location>
</feature>
<accession>A0ABR2JTI5</accession>
<feature type="transmembrane region" description="Helical" evidence="1">
    <location>
        <begin position="313"/>
        <end position="333"/>
    </location>
</feature>
<sequence length="638" mass="74045">MIWIFTILGEILFGCEITFFILVNKVDFFVQCAIGTIIGIGLSTLIFFGCSAIFGITSFHMLMHTIVISALAYSLMTRRFLKKKFMIRNPTKNQIIFFIVSMLISLAIIPKIYLYKPFYLQENISDGISEEISIMNSFYHGVNSGLLNIFKIRHPSCYQCTCRSRWITALNSAMLQIGYSSIHQSLAIPSIIITTSFIFIYLNFTDLFLNSVFCSLISLLIFFFAGGLGFKNLLYKEVRKKQKLDFIQDTGFFQTHWCHPLLQYILPSRPSQFSLGIVISILYLLTICLKQVMKRREMAMVGILFGLLPGTQFQVFQTISIYLTICFILHFDFHFDQKKRSKEQMIGLAIFFIAFLCTSFMQFLQFIVPRNTNATILIKQPIYLHLIQKGFFFPTVKFWFDALGIFPVFSLFLSWFVIDAQLMKLYIPSVIIFIWANNTLFQQIDYMNITVFYPCWMILASVVYIETLKRLIFLPKSEELQGFLFGISIFLVFMNVASGIYGYSSLKNNFDKKWSLFEEEAAKWIAKNTPKKAVFISSSDRYDVVSTLAGKVQFLHSRSLCHLYGFNDLNRTLEIQKLLNESDSIIFALKVEYIVNTDKGIDRQISHWGKGNWTKEFANREITIFKRNLVRKKKKKLS</sequence>
<feature type="transmembrane region" description="Helical" evidence="1">
    <location>
        <begin position="28"/>
        <end position="48"/>
    </location>
</feature>
<dbReference type="Proteomes" id="UP001470230">
    <property type="component" value="Unassembled WGS sequence"/>
</dbReference>
<feature type="transmembrane region" description="Helical" evidence="1">
    <location>
        <begin position="425"/>
        <end position="444"/>
    </location>
</feature>
<feature type="transmembrane region" description="Helical" evidence="1">
    <location>
        <begin position="210"/>
        <end position="234"/>
    </location>
</feature>
<feature type="transmembrane region" description="Helical" evidence="1">
    <location>
        <begin position="53"/>
        <end position="75"/>
    </location>
</feature>
<evidence type="ECO:0000256" key="1">
    <source>
        <dbReference type="SAM" id="Phobius"/>
    </source>
</evidence>
<proteinExistence type="predicted"/>
<name>A0ABR2JTI5_9EUKA</name>
<feature type="transmembrane region" description="Helical" evidence="1">
    <location>
        <begin position="95"/>
        <end position="114"/>
    </location>
</feature>
<keyword evidence="1" id="KW-1133">Transmembrane helix</keyword>
<comment type="caution">
    <text evidence="2">The sequence shown here is derived from an EMBL/GenBank/DDBJ whole genome shotgun (WGS) entry which is preliminary data.</text>
</comment>
<gene>
    <name evidence="2" type="ORF">M9Y10_044727</name>
</gene>
<feature type="transmembrane region" description="Helical" evidence="1">
    <location>
        <begin position="450"/>
        <end position="468"/>
    </location>
</feature>
<reference evidence="2 3" key="1">
    <citation type="submission" date="2024-04" db="EMBL/GenBank/DDBJ databases">
        <title>Tritrichomonas musculus Genome.</title>
        <authorList>
            <person name="Alves-Ferreira E."/>
            <person name="Grigg M."/>
            <person name="Lorenzi H."/>
            <person name="Galac M."/>
        </authorList>
    </citation>
    <scope>NUCLEOTIDE SEQUENCE [LARGE SCALE GENOMIC DNA]</scope>
    <source>
        <strain evidence="2 3">EAF2021</strain>
    </source>
</reference>
<feature type="transmembrane region" description="Helical" evidence="1">
    <location>
        <begin position="5"/>
        <end position="22"/>
    </location>
</feature>
<protein>
    <submittedName>
        <fullName evidence="2">Uncharacterized protein</fullName>
    </submittedName>
</protein>